<evidence type="ECO:0000313" key="3">
    <source>
        <dbReference type="Proteomes" id="UP000046067"/>
    </source>
</evidence>
<sequence>MPKLDFITSTTLLKPSQMATSSNRGKPKRNQGEVTKLEDMNS</sequence>
<evidence type="ECO:0000256" key="1">
    <source>
        <dbReference type="SAM" id="MobiDB-lite"/>
    </source>
</evidence>
<organism evidence="2 3">
    <name type="scientific">Vibrio cholerae</name>
    <dbReference type="NCBI Taxonomy" id="666"/>
    <lineage>
        <taxon>Bacteria</taxon>
        <taxon>Pseudomonadati</taxon>
        <taxon>Pseudomonadota</taxon>
        <taxon>Gammaproteobacteria</taxon>
        <taxon>Vibrionales</taxon>
        <taxon>Vibrionaceae</taxon>
        <taxon>Vibrio</taxon>
    </lineage>
</organism>
<name>A0A655YH19_VIBCL</name>
<evidence type="ECO:0000313" key="2">
    <source>
        <dbReference type="EMBL" id="CSC38624.1"/>
    </source>
</evidence>
<reference evidence="2 3" key="1">
    <citation type="submission" date="2015-07" db="EMBL/GenBank/DDBJ databases">
        <authorList>
            <consortium name="Pathogen Informatics"/>
        </authorList>
    </citation>
    <scope>NUCLEOTIDE SEQUENCE [LARGE SCALE GENOMIC DNA]</scope>
    <source>
        <strain evidence="2 3">A325</strain>
    </source>
</reference>
<gene>
    <name evidence="2" type="ORF">ERS013201_02491</name>
</gene>
<feature type="compositionally biased region" description="Polar residues" evidence="1">
    <location>
        <begin position="7"/>
        <end position="24"/>
    </location>
</feature>
<dbReference type="EMBL" id="CWQJ01000016">
    <property type="protein sequence ID" value="CSC38624.1"/>
    <property type="molecule type" value="Genomic_DNA"/>
</dbReference>
<proteinExistence type="predicted"/>
<feature type="region of interest" description="Disordered" evidence="1">
    <location>
        <begin position="1"/>
        <end position="42"/>
    </location>
</feature>
<protein>
    <submittedName>
        <fullName evidence="2">Uncharacterized protein</fullName>
    </submittedName>
</protein>
<dbReference type="AlphaFoldDB" id="A0A655YH19"/>
<accession>A0A655YH19</accession>
<dbReference type="Proteomes" id="UP000046067">
    <property type="component" value="Unassembled WGS sequence"/>
</dbReference>